<keyword evidence="4" id="KW-0808">Transferase</keyword>
<dbReference type="PATRIC" id="fig|698738.3.peg.677"/>
<organism evidence="10 11">
    <name type="scientific">Oleispira antarctica RB-8</name>
    <dbReference type="NCBI Taxonomy" id="698738"/>
    <lineage>
        <taxon>Bacteria</taxon>
        <taxon>Pseudomonadati</taxon>
        <taxon>Pseudomonadota</taxon>
        <taxon>Gammaproteobacteria</taxon>
        <taxon>Oceanospirillales</taxon>
        <taxon>Oceanospirillaceae</taxon>
        <taxon>Oleispira</taxon>
    </lineage>
</organism>
<comment type="catalytic activity">
    <reaction evidence="7">
        <text>a 2'-deoxyadenosine in DNA + S-adenosyl-L-methionine = an N(6)-methyl-2'-deoxyadenosine in DNA + S-adenosyl-L-homocysteine + H(+)</text>
        <dbReference type="Rhea" id="RHEA:15197"/>
        <dbReference type="Rhea" id="RHEA-COMP:12418"/>
        <dbReference type="Rhea" id="RHEA-COMP:12419"/>
        <dbReference type="ChEBI" id="CHEBI:15378"/>
        <dbReference type="ChEBI" id="CHEBI:57856"/>
        <dbReference type="ChEBI" id="CHEBI:59789"/>
        <dbReference type="ChEBI" id="CHEBI:90615"/>
        <dbReference type="ChEBI" id="CHEBI:90616"/>
        <dbReference type="EC" id="2.1.1.72"/>
    </reaction>
</comment>
<dbReference type="InterPro" id="IPR051537">
    <property type="entry name" value="DNA_Adenine_Mtase"/>
</dbReference>
<dbReference type="GO" id="GO:0032259">
    <property type="term" value="P:methylation"/>
    <property type="evidence" value="ECO:0007669"/>
    <property type="project" value="UniProtKB-KW"/>
</dbReference>
<evidence type="ECO:0000313" key="11">
    <source>
        <dbReference type="Proteomes" id="UP000032749"/>
    </source>
</evidence>
<reference evidence="10 11" key="1">
    <citation type="journal article" date="2013" name="Nat. Commun.">
        <title>Genome sequence and functional genomic analysis of the oil-degrading bacterium Oleispira antarctica.</title>
        <authorList>
            <person name="Kube M."/>
            <person name="Chernikova T.N."/>
            <person name="Al-Ramahi Y."/>
            <person name="Beloqui A."/>
            <person name="Lopez-Cortez N."/>
            <person name="Guazzaroni M.E."/>
            <person name="Heipieper H.J."/>
            <person name="Klages S."/>
            <person name="Kotsyurbenko O.R."/>
            <person name="Langer I."/>
            <person name="Nechitaylo T.Y."/>
            <person name="Lunsdorf H."/>
            <person name="Fernandez M."/>
            <person name="Juarez S."/>
            <person name="Ciordia S."/>
            <person name="Singer A."/>
            <person name="Kagan O."/>
            <person name="Egorova O."/>
            <person name="Petit P.A."/>
            <person name="Stogios P."/>
            <person name="Kim Y."/>
            <person name="Tchigvintsev A."/>
            <person name="Flick R."/>
            <person name="Denaro R."/>
            <person name="Genovese M."/>
            <person name="Albar J.P."/>
            <person name="Reva O.N."/>
            <person name="Martinez-Gomariz M."/>
            <person name="Tran H."/>
            <person name="Ferrer M."/>
            <person name="Savchenko A."/>
            <person name="Yakunin A.F."/>
            <person name="Yakimov M.M."/>
            <person name="Golyshina O.V."/>
            <person name="Reinhardt R."/>
            <person name="Golyshin P.N."/>
        </authorList>
    </citation>
    <scope>NUCLEOTIDE SEQUENCE [LARGE SCALE GENOMIC DNA]</scope>
</reference>
<protein>
    <recommendedName>
        <fullName evidence="2">site-specific DNA-methyltransferase (adenine-specific)</fullName>
        <ecNumber evidence="2">2.1.1.72</ecNumber>
    </recommendedName>
</protein>
<dbReference type="Gene3D" id="1.20.1260.30">
    <property type="match status" value="1"/>
</dbReference>
<dbReference type="InterPro" id="IPR022749">
    <property type="entry name" value="D12N6_MeTrfase_N"/>
</dbReference>
<dbReference type="PROSITE" id="PS00092">
    <property type="entry name" value="N6_MTASE"/>
    <property type="match status" value="1"/>
</dbReference>
<dbReference type="PANTHER" id="PTHR42933:SF4">
    <property type="entry name" value="TYPE I RESTRICTION ENZYME ECOKI METHYLASE SUBUNIT"/>
    <property type="match status" value="1"/>
</dbReference>
<dbReference type="InterPro" id="IPR029063">
    <property type="entry name" value="SAM-dependent_MTases_sf"/>
</dbReference>
<evidence type="ECO:0000256" key="1">
    <source>
        <dbReference type="ARBA" id="ARBA00006594"/>
    </source>
</evidence>
<dbReference type="InterPro" id="IPR038333">
    <property type="entry name" value="T1MK-like_N_sf"/>
</dbReference>
<dbReference type="InterPro" id="IPR003356">
    <property type="entry name" value="DNA_methylase_A-5"/>
</dbReference>
<dbReference type="GO" id="GO:0009007">
    <property type="term" value="F:site-specific DNA-methyltransferase (adenine-specific) activity"/>
    <property type="evidence" value="ECO:0007669"/>
    <property type="project" value="UniProtKB-EC"/>
</dbReference>
<dbReference type="Pfam" id="PF12161">
    <property type="entry name" value="HsdM_N"/>
    <property type="match status" value="1"/>
</dbReference>
<keyword evidence="5" id="KW-0949">S-adenosyl-L-methionine</keyword>
<dbReference type="AlphaFoldDB" id="R4YKK2"/>
<dbReference type="STRING" id="698738.OLEAN_C06590"/>
<gene>
    <name evidence="10" type="ORF">OLEAN_C06590</name>
</gene>
<comment type="similarity">
    <text evidence="1">Belongs to the N(4)/N(6)-methyltransferase family.</text>
</comment>
<keyword evidence="3" id="KW-0489">Methyltransferase</keyword>
<dbReference type="Pfam" id="PF02384">
    <property type="entry name" value="N6_Mtase"/>
    <property type="match status" value="1"/>
</dbReference>
<evidence type="ECO:0000256" key="6">
    <source>
        <dbReference type="ARBA" id="ARBA00022747"/>
    </source>
</evidence>
<dbReference type="EC" id="2.1.1.72" evidence="2"/>
<evidence type="ECO:0000256" key="2">
    <source>
        <dbReference type="ARBA" id="ARBA00011900"/>
    </source>
</evidence>
<name>R4YKK2_OLEAN</name>
<dbReference type="KEGG" id="oai:OLEAN_C06590"/>
<keyword evidence="11" id="KW-1185">Reference proteome</keyword>
<feature type="domain" description="DNA methylase adenine-specific" evidence="8">
    <location>
        <begin position="140"/>
        <end position="409"/>
    </location>
</feature>
<feature type="domain" description="N6 adenine-specific DNA methyltransferase N-terminal" evidence="9">
    <location>
        <begin position="4"/>
        <end position="130"/>
    </location>
</feature>
<dbReference type="EMBL" id="FO203512">
    <property type="protein sequence ID" value="CCK74835.1"/>
    <property type="molecule type" value="Genomic_DNA"/>
</dbReference>
<dbReference type="InterPro" id="IPR002052">
    <property type="entry name" value="DNA_methylase_N6_adenine_CS"/>
</dbReference>
<evidence type="ECO:0000256" key="4">
    <source>
        <dbReference type="ARBA" id="ARBA00022679"/>
    </source>
</evidence>
<dbReference type="GO" id="GO:0009307">
    <property type="term" value="P:DNA restriction-modification system"/>
    <property type="evidence" value="ECO:0007669"/>
    <property type="project" value="UniProtKB-KW"/>
</dbReference>
<dbReference type="HOGENOM" id="CLU_018284_4_1_6"/>
<dbReference type="REBASE" id="65314">
    <property type="entry name" value="M.OanRB8ORF6580P"/>
</dbReference>
<evidence type="ECO:0000256" key="7">
    <source>
        <dbReference type="ARBA" id="ARBA00047942"/>
    </source>
</evidence>
<evidence type="ECO:0000313" key="10">
    <source>
        <dbReference type="EMBL" id="CCK74835.1"/>
    </source>
</evidence>
<evidence type="ECO:0000259" key="8">
    <source>
        <dbReference type="Pfam" id="PF02384"/>
    </source>
</evidence>
<sequence length="412" mass="46144">MSISSAIKSIQDIMRKDAGVDGDAQRLGQLSWLLFLKIFDAQEEELEDEQDSYKAPIPEKFLWRNWAADSQGITGDELLDFVNNNLIVELKNLVAPIKQNPRGFVVKEAFSDAFNYMKNGTLLRQVINKLNEIDFTNSQERHLFGDLYEQILKDLQSAGNSGEFYTPRAVTRFIVKMINPKLGETVFDPACGTGGFLACTVDTLRDQVKDSAGHQQLQNSVRGVEKKQLPHLLCTTNMLLHGIEVPKNIRHGNTLNKPLSSLDDDDMVDVVVSNPPFGGTEEDGIEKNFPSEYQTRETADLFLQYIIEVLKNSSEGKGGRAAVVLPDGTLFGEGVKTKIKKLLLDECNLHTLVRLPNSVFAPYTSIKTNILFFEKGTPTKDIWYYEVPLPEGVKAFNKTKPMKLTDFDACAD</sequence>
<evidence type="ECO:0000256" key="5">
    <source>
        <dbReference type="ARBA" id="ARBA00022691"/>
    </source>
</evidence>
<dbReference type="GO" id="GO:0003677">
    <property type="term" value="F:DNA binding"/>
    <property type="evidence" value="ECO:0007669"/>
    <property type="project" value="InterPro"/>
</dbReference>
<dbReference type="PRINTS" id="PR00507">
    <property type="entry name" value="N12N6MTFRASE"/>
</dbReference>
<dbReference type="Gene3D" id="3.40.50.150">
    <property type="entry name" value="Vaccinia Virus protein VP39"/>
    <property type="match status" value="1"/>
</dbReference>
<keyword evidence="6" id="KW-0680">Restriction system</keyword>
<accession>R4YKK2</accession>
<dbReference type="Proteomes" id="UP000032749">
    <property type="component" value="Chromosome"/>
</dbReference>
<dbReference type="SUPFAM" id="SSF53335">
    <property type="entry name" value="S-adenosyl-L-methionine-dependent methyltransferases"/>
    <property type="match status" value="1"/>
</dbReference>
<evidence type="ECO:0000259" key="9">
    <source>
        <dbReference type="Pfam" id="PF12161"/>
    </source>
</evidence>
<evidence type="ECO:0000256" key="3">
    <source>
        <dbReference type="ARBA" id="ARBA00022603"/>
    </source>
</evidence>
<proteinExistence type="inferred from homology"/>
<dbReference type="PANTHER" id="PTHR42933">
    <property type="entry name" value="SLR6095 PROTEIN"/>
    <property type="match status" value="1"/>
</dbReference>
<dbReference type="GO" id="GO:0008170">
    <property type="term" value="F:N-methyltransferase activity"/>
    <property type="evidence" value="ECO:0007669"/>
    <property type="project" value="InterPro"/>
</dbReference>